<sequence length="227" mass="23057">MYVALVSLATSGLSSETTNVRPPPSVVLASAMEITGGVGSSSMIVPTASVSPARAFGLIALRATVNVSLPSGRASLLVGTRISACVSPAAILTSRTRAVPAARSFSSALPTCGGSKLMVQVAVMSLPGSARSTETTKTSTSPSITCASLIEMAGNSGGGATTTSSFSQLRALRSKAVNRKTGLSALSGWLLSAMNCRKRSRSARTPALPAWSCVRCSRRVSVPLPPS</sequence>
<name>A0A011NKV8_9PROT</name>
<dbReference type="AlphaFoldDB" id="A0A011NKV8"/>
<protein>
    <submittedName>
        <fullName evidence="1">Uncharacterized protein</fullName>
    </submittedName>
</protein>
<evidence type="ECO:0000313" key="1">
    <source>
        <dbReference type="EMBL" id="EXI65262.1"/>
    </source>
</evidence>
<dbReference type="EMBL" id="JFAX01000025">
    <property type="protein sequence ID" value="EXI65262.1"/>
    <property type="molecule type" value="Genomic_DNA"/>
</dbReference>
<gene>
    <name evidence="1" type="ORF">AW08_03310</name>
</gene>
<evidence type="ECO:0000313" key="2">
    <source>
        <dbReference type="Proteomes" id="UP000020218"/>
    </source>
</evidence>
<reference evidence="1" key="1">
    <citation type="submission" date="2014-02" db="EMBL/GenBank/DDBJ databases">
        <title>Expanding our view of genomic diversity in Candidatus Accumulibacter clades.</title>
        <authorList>
            <person name="Skennerton C.T."/>
            <person name="Barr J.J."/>
            <person name="Slater F.R."/>
            <person name="Bond P.L."/>
            <person name="Tyson G.W."/>
        </authorList>
    </citation>
    <scope>NUCLEOTIDE SEQUENCE [LARGE SCALE GENOMIC DNA]</scope>
</reference>
<proteinExistence type="predicted"/>
<keyword evidence="2" id="KW-1185">Reference proteome</keyword>
<dbReference type="Proteomes" id="UP000020218">
    <property type="component" value="Unassembled WGS sequence"/>
</dbReference>
<comment type="caution">
    <text evidence="1">The sequence shown here is derived from an EMBL/GenBank/DDBJ whole genome shotgun (WGS) entry which is preliminary data.</text>
</comment>
<accession>A0A011NKV8</accession>
<organism evidence="1 2">
    <name type="scientific">Candidatus Accumulibacter adjunctus</name>
    <dbReference type="NCBI Taxonomy" id="1454001"/>
    <lineage>
        <taxon>Bacteria</taxon>
        <taxon>Pseudomonadati</taxon>
        <taxon>Pseudomonadota</taxon>
        <taxon>Betaproteobacteria</taxon>
        <taxon>Candidatus Accumulibacter</taxon>
    </lineage>
</organism>